<reference evidence="4" key="2">
    <citation type="journal article" date="2019" name="Int. J. Syst. Evol. Microbiol.">
        <title>The Global Catalogue of Microorganisms (GCM) 10K type strain sequencing project: providing services to taxonomists for standard genome sequencing and annotation.</title>
        <authorList>
            <consortium name="The Broad Institute Genomics Platform"/>
            <consortium name="The Broad Institute Genome Sequencing Center for Infectious Disease"/>
            <person name="Wu L."/>
            <person name="Ma J."/>
        </authorList>
    </citation>
    <scope>NUCLEOTIDE SEQUENCE [LARGE SCALE GENOMIC DNA]</scope>
    <source>
        <strain evidence="4">CECT 7184</strain>
    </source>
</reference>
<keyword evidence="4" id="KW-1185">Reference proteome</keyword>
<evidence type="ECO:0000313" key="2">
    <source>
        <dbReference type="EMBL" id="MDN3710314.1"/>
    </source>
</evidence>
<dbReference type="EMBL" id="JAUFQU010000084">
    <property type="protein sequence ID" value="MDN3710350.1"/>
    <property type="molecule type" value="Genomic_DNA"/>
</dbReference>
<reference evidence="2" key="3">
    <citation type="submission" date="2023-06" db="EMBL/GenBank/DDBJ databases">
        <authorList>
            <person name="Lucena T."/>
            <person name="Sun Q."/>
        </authorList>
    </citation>
    <scope>NUCLEOTIDE SEQUENCE</scope>
    <source>
        <strain evidence="2">CECT 7184</strain>
    </source>
</reference>
<sequence length="61" mass="6939">MSANEPRIGDSGELKSRNFQFCTDLSNSLLLFSKFMKKGNIKGCCNKKGETFNFSFKRSFC</sequence>
<dbReference type="RefSeq" id="WP_290362603.1">
    <property type="nucleotide sequence ID" value="NZ_JAUFQU010000001.1"/>
</dbReference>
<reference evidence="2" key="1">
    <citation type="journal article" date="2014" name="Int. J. Syst. Evol. Microbiol.">
        <title>Complete genome of a new Firmicutes species belonging to the dominant human colonic microbiota ('Ruminococcus bicirculans') reveals two chromosomes and a selective capacity to utilize plant glucans.</title>
        <authorList>
            <consortium name="NISC Comparative Sequencing Program"/>
            <person name="Wegmann U."/>
            <person name="Louis P."/>
            <person name="Goesmann A."/>
            <person name="Henrissat B."/>
            <person name="Duncan S.H."/>
            <person name="Flint H.J."/>
        </authorList>
    </citation>
    <scope>NUCLEOTIDE SEQUENCE</scope>
    <source>
        <strain evidence="2">CECT 7184</strain>
    </source>
</reference>
<dbReference type="Proteomes" id="UP001242368">
    <property type="component" value="Unassembled WGS sequence"/>
</dbReference>
<name>A0ABT8D0I6_9FLAO</name>
<accession>A0ABT8D0I6</accession>
<protein>
    <submittedName>
        <fullName evidence="2">Uncharacterized protein</fullName>
    </submittedName>
</protein>
<evidence type="ECO:0000313" key="4">
    <source>
        <dbReference type="Proteomes" id="UP001242368"/>
    </source>
</evidence>
<organism evidence="2 4">
    <name type="scientific">Paenimyroides ceti</name>
    <dbReference type="NCBI Taxonomy" id="395087"/>
    <lineage>
        <taxon>Bacteria</taxon>
        <taxon>Pseudomonadati</taxon>
        <taxon>Bacteroidota</taxon>
        <taxon>Flavobacteriia</taxon>
        <taxon>Flavobacteriales</taxon>
        <taxon>Flavobacteriaceae</taxon>
        <taxon>Paenimyroides</taxon>
    </lineage>
</organism>
<dbReference type="EMBL" id="JAUFQU010000001">
    <property type="protein sequence ID" value="MDN3706534.1"/>
    <property type="molecule type" value="Genomic_DNA"/>
</dbReference>
<dbReference type="EMBL" id="JAUFQU010000083">
    <property type="protein sequence ID" value="MDN3710314.1"/>
    <property type="molecule type" value="Genomic_DNA"/>
</dbReference>
<comment type="caution">
    <text evidence="2">The sequence shown here is derived from an EMBL/GenBank/DDBJ whole genome shotgun (WGS) entry which is preliminary data.</text>
</comment>
<gene>
    <name evidence="1" type="ORF">QW060_05255</name>
    <name evidence="2" type="ORF">QW060_26155</name>
    <name evidence="3" type="ORF">QW060_26340</name>
</gene>
<evidence type="ECO:0000313" key="1">
    <source>
        <dbReference type="EMBL" id="MDN3706534.1"/>
    </source>
</evidence>
<evidence type="ECO:0000313" key="3">
    <source>
        <dbReference type="EMBL" id="MDN3710350.1"/>
    </source>
</evidence>
<proteinExistence type="predicted"/>